<dbReference type="Proteomes" id="UP001321580">
    <property type="component" value="Unassembled WGS sequence"/>
</dbReference>
<organism evidence="4 5">
    <name type="scientific">Lysobacter stagni</name>
    <dbReference type="NCBI Taxonomy" id="3045172"/>
    <lineage>
        <taxon>Bacteria</taxon>
        <taxon>Pseudomonadati</taxon>
        <taxon>Pseudomonadota</taxon>
        <taxon>Gammaproteobacteria</taxon>
        <taxon>Lysobacterales</taxon>
        <taxon>Lysobacteraceae</taxon>
        <taxon>Lysobacter</taxon>
    </lineage>
</organism>
<evidence type="ECO:0000256" key="2">
    <source>
        <dbReference type="SAM" id="SignalP"/>
    </source>
</evidence>
<feature type="signal peptide" evidence="2">
    <location>
        <begin position="1"/>
        <end position="19"/>
    </location>
</feature>
<sequence>MKRFIPLVALLAVPFSALASEGVSYTYVEAGYAASSIDNGGPDADGWAVNGSYAINDSFHVYGGYSGQKTDDFDSPVGRVDGVDIDQWNVGGGYRYAINPNLDLLARVGYQKADTDDVGIAGANVLGIDRDGWNVETGVRGAMNEYLEGYALAGYEDYDRADGEFYARLGAQVKFNDSWGINGEVKYVDDYVAYFVGPRMSF</sequence>
<comment type="caution">
    <text evidence="4">The sequence shown here is derived from an EMBL/GenBank/DDBJ whole genome shotgun (WGS) entry which is preliminary data.</text>
</comment>
<dbReference type="SUPFAM" id="SSF56935">
    <property type="entry name" value="Porins"/>
    <property type="match status" value="1"/>
</dbReference>
<protein>
    <submittedName>
        <fullName evidence="4">Porin family protein</fullName>
    </submittedName>
</protein>
<dbReference type="EMBL" id="JASGBI010000001">
    <property type="protein sequence ID" value="MDI9239919.1"/>
    <property type="molecule type" value="Genomic_DNA"/>
</dbReference>
<name>A0ABT6XIE1_9GAMM</name>
<feature type="domain" description="Outer membrane protein beta-barrel" evidence="3">
    <location>
        <begin position="7"/>
        <end position="189"/>
    </location>
</feature>
<dbReference type="NCBIfam" id="NF041455">
    <property type="entry name" value="DSF_Ax21"/>
    <property type="match status" value="1"/>
</dbReference>
<gene>
    <name evidence="4" type="ORF">QLQ15_13485</name>
</gene>
<evidence type="ECO:0000313" key="4">
    <source>
        <dbReference type="EMBL" id="MDI9239919.1"/>
    </source>
</evidence>
<dbReference type="RefSeq" id="WP_283213282.1">
    <property type="nucleotide sequence ID" value="NZ_JASGBI010000001.1"/>
</dbReference>
<evidence type="ECO:0000313" key="5">
    <source>
        <dbReference type="Proteomes" id="UP001321580"/>
    </source>
</evidence>
<evidence type="ECO:0000259" key="3">
    <source>
        <dbReference type="Pfam" id="PF13505"/>
    </source>
</evidence>
<keyword evidence="5" id="KW-1185">Reference proteome</keyword>
<accession>A0ABT6XIE1</accession>
<reference evidence="4 5" key="1">
    <citation type="submission" date="2023-05" db="EMBL/GenBank/DDBJ databases">
        <title>Lysobacter sp. strain LF1 Genome sequencing and assembly.</title>
        <authorList>
            <person name="Jung Y."/>
        </authorList>
    </citation>
    <scope>NUCLEOTIDE SEQUENCE [LARGE SCALE GENOMIC DNA]</scope>
    <source>
        <strain evidence="4 5">LF1</strain>
    </source>
</reference>
<feature type="chain" id="PRO_5046469548" evidence="2">
    <location>
        <begin position="20"/>
        <end position="202"/>
    </location>
</feature>
<dbReference type="InterPro" id="IPR027385">
    <property type="entry name" value="Beta-barrel_OMP"/>
</dbReference>
<evidence type="ECO:0000256" key="1">
    <source>
        <dbReference type="ARBA" id="ARBA00022729"/>
    </source>
</evidence>
<dbReference type="InterPro" id="IPR023614">
    <property type="entry name" value="Porin_dom_sf"/>
</dbReference>
<proteinExistence type="predicted"/>
<keyword evidence="1 2" id="KW-0732">Signal</keyword>
<dbReference type="Pfam" id="PF13505">
    <property type="entry name" value="OMP_b-brl"/>
    <property type="match status" value="1"/>
</dbReference>
<dbReference type="Gene3D" id="2.40.160.10">
    <property type="entry name" value="Porin"/>
    <property type="match status" value="1"/>
</dbReference>
<dbReference type="InterPro" id="IPR026364">
    <property type="entry name" value="Ax21"/>
</dbReference>